<dbReference type="SUPFAM" id="SSF46689">
    <property type="entry name" value="Homeodomain-like"/>
    <property type="match status" value="2"/>
</dbReference>
<evidence type="ECO:0000256" key="1">
    <source>
        <dbReference type="ARBA" id="ARBA00023015"/>
    </source>
</evidence>
<dbReference type="PANTHER" id="PTHR43280:SF2">
    <property type="entry name" value="HTH-TYPE TRANSCRIPTIONAL REGULATOR EXSA"/>
    <property type="match status" value="1"/>
</dbReference>
<dbReference type="SMART" id="SM00342">
    <property type="entry name" value="HTH_ARAC"/>
    <property type="match status" value="1"/>
</dbReference>
<dbReference type="EMBL" id="BKAX01000006">
    <property type="protein sequence ID" value="GEQ06173.1"/>
    <property type="molecule type" value="Genomic_DNA"/>
</dbReference>
<dbReference type="PROSITE" id="PS01124">
    <property type="entry name" value="HTH_ARAC_FAMILY_2"/>
    <property type="match status" value="1"/>
</dbReference>
<dbReference type="InterPro" id="IPR018060">
    <property type="entry name" value="HTH_AraC"/>
</dbReference>
<dbReference type="InterPro" id="IPR014710">
    <property type="entry name" value="RmlC-like_jellyroll"/>
</dbReference>
<dbReference type="Pfam" id="PF12833">
    <property type="entry name" value="HTH_18"/>
    <property type="match status" value="1"/>
</dbReference>
<dbReference type="InterPro" id="IPR003313">
    <property type="entry name" value="AraC-bd"/>
</dbReference>
<evidence type="ECO:0000313" key="5">
    <source>
        <dbReference type="EMBL" id="GEQ06173.1"/>
    </source>
</evidence>
<keyword evidence="3" id="KW-0804">Transcription</keyword>
<dbReference type="Proteomes" id="UP000321057">
    <property type="component" value="Unassembled WGS sequence"/>
</dbReference>
<dbReference type="PANTHER" id="PTHR43280">
    <property type="entry name" value="ARAC-FAMILY TRANSCRIPTIONAL REGULATOR"/>
    <property type="match status" value="1"/>
</dbReference>
<dbReference type="AlphaFoldDB" id="A0A380FC34"/>
<keyword evidence="8" id="KW-1185">Reference proteome</keyword>
<dbReference type="SUPFAM" id="SSF51215">
    <property type="entry name" value="Regulatory protein AraC"/>
    <property type="match status" value="1"/>
</dbReference>
<name>A0A380FC34_STAGA</name>
<dbReference type="Pfam" id="PF02311">
    <property type="entry name" value="AraC_binding"/>
    <property type="match status" value="1"/>
</dbReference>
<dbReference type="Gene3D" id="2.60.120.10">
    <property type="entry name" value="Jelly Rolls"/>
    <property type="match status" value="1"/>
</dbReference>
<accession>A0A380FC34</accession>
<dbReference type="OrthoDB" id="9778008at2"/>
<sequence length="306" mass="36209">MNRDLPININESLEEHVAYHSVGFSIIPYIIEFDFERHDFMPLHWHNDLQISWVYEGELEFLIDGQLLTVDSRDIVFINRNKLHSSYSTKEDAKTLCINFELEFLNAQIIEDYIDPILNNESFTYYKLPITSQFSRYFSAILNEIPTDNDFLVKESTSTNYFDAVNLINQVIEGIVYEFEGANYLSNAEDFNNMNSLLTYIHEHYGEKITISDLTAHAHISKSFCNQLFRKYTKQSPMKYLLLYRLQIAQELLVHTDKSITSISDICGFGTISYFIERFRIHYKMSPLKFRQTYQKQKNFTLREYD</sequence>
<organism evidence="6 7">
    <name type="scientific">Staphylococcus gallinarum</name>
    <dbReference type="NCBI Taxonomy" id="1293"/>
    <lineage>
        <taxon>Bacteria</taxon>
        <taxon>Bacillati</taxon>
        <taxon>Bacillota</taxon>
        <taxon>Bacilli</taxon>
        <taxon>Bacillales</taxon>
        <taxon>Staphylococcaceae</taxon>
        <taxon>Staphylococcus</taxon>
    </lineage>
</organism>
<dbReference type="InterPro" id="IPR037923">
    <property type="entry name" value="HTH-like"/>
</dbReference>
<evidence type="ECO:0000259" key="4">
    <source>
        <dbReference type="PROSITE" id="PS01124"/>
    </source>
</evidence>
<protein>
    <submittedName>
        <fullName evidence="5 6">Transcriptional regulator</fullName>
    </submittedName>
</protein>
<evidence type="ECO:0000313" key="8">
    <source>
        <dbReference type="Proteomes" id="UP000321057"/>
    </source>
</evidence>
<reference evidence="5 8" key="2">
    <citation type="submission" date="2019-07" db="EMBL/GenBank/DDBJ databases">
        <title>Whole genome shotgun sequence of Staphylococcus gallinarum NBRC 109767.</title>
        <authorList>
            <person name="Hosoyama A."/>
            <person name="Uohara A."/>
            <person name="Ohji S."/>
            <person name="Ichikawa N."/>
        </authorList>
    </citation>
    <scope>NUCLEOTIDE SEQUENCE [LARGE SCALE GENOMIC DNA]</scope>
    <source>
        <strain evidence="5 8">NBRC 109767</strain>
    </source>
</reference>
<proteinExistence type="predicted"/>
<dbReference type="Gene3D" id="1.10.10.60">
    <property type="entry name" value="Homeodomain-like"/>
    <property type="match status" value="2"/>
</dbReference>
<gene>
    <name evidence="6" type="primary">melR_1</name>
    <name evidence="5" type="synonym">ydeC_2</name>
    <name evidence="6" type="ORF">NCTC12195_00174</name>
    <name evidence="5" type="ORF">SGA02_20010</name>
</gene>
<dbReference type="RefSeq" id="WP_052495395.1">
    <property type="nucleotide sequence ID" value="NZ_BKAX01000006.1"/>
</dbReference>
<dbReference type="EMBL" id="UHDK01000001">
    <property type="protein sequence ID" value="SUM30774.1"/>
    <property type="molecule type" value="Genomic_DNA"/>
</dbReference>
<dbReference type="InterPro" id="IPR009057">
    <property type="entry name" value="Homeodomain-like_sf"/>
</dbReference>
<feature type="domain" description="HTH araC/xylS-type" evidence="4">
    <location>
        <begin position="195"/>
        <end position="293"/>
    </location>
</feature>
<evidence type="ECO:0000313" key="6">
    <source>
        <dbReference type="EMBL" id="SUM30774.1"/>
    </source>
</evidence>
<dbReference type="Proteomes" id="UP000255277">
    <property type="component" value="Unassembled WGS sequence"/>
</dbReference>
<evidence type="ECO:0000256" key="2">
    <source>
        <dbReference type="ARBA" id="ARBA00023125"/>
    </source>
</evidence>
<dbReference type="GO" id="GO:0043565">
    <property type="term" value="F:sequence-specific DNA binding"/>
    <property type="evidence" value="ECO:0007669"/>
    <property type="project" value="InterPro"/>
</dbReference>
<evidence type="ECO:0000256" key="3">
    <source>
        <dbReference type="ARBA" id="ARBA00023163"/>
    </source>
</evidence>
<keyword evidence="1" id="KW-0805">Transcription regulation</keyword>
<dbReference type="GO" id="GO:0003700">
    <property type="term" value="F:DNA-binding transcription factor activity"/>
    <property type="evidence" value="ECO:0007669"/>
    <property type="project" value="InterPro"/>
</dbReference>
<reference evidence="6 7" key="1">
    <citation type="submission" date="2018-06" db="EMBL/GenBank/DDBJ databases">
        <authorList>
            <consortium name="Pathogen Informatics"/>
            <person name="Doyle S."/>
        </authorList>
    </citation>
    <scope>NUCLEOTIDE SEQUENCE [LARGE SCALE GENOMIC DNA]</scope>
    <source>
        <strain evidence="6 7">NCTC12195</strain>
    </source>
</reference>
<keyword evidence="2" id="KW-0238">DNA-binding</keyword>
<evidence type="ECO:0000313" key="7">
    <source>
        <dbReference type="Proteomes" id="UP000255277"/>
    </source>
</evidence>